<accession>A0A8S5V2J8</accession>
<dbReference type="EMBL" id="BK016183">
    <property type="protein sequence ID" value="DAG00843.1"/>
    <property type="molecule type" value="Genomic_DNA"/>
</dbReference>
<proteinExistence type="predicted"/>
<evidence type="ECO:0000313" key="1">
    <source>
        <dbReference type="EMBL" id="DAG00843.1"/>
    </source>
</evidence>
<organism evidence="1">
    <name type="scientific">Myoviridae sp. ctncN39</name>
    <dbReference type="NCBI Taxonomy" id="2825170"/>
    <lineage>
        <taxon>Viruses</taxon>
        <taxon>Duplodnaviria</taxon>
        <taxon>Heunggongvirae</taxon>
        <taxon>Uroviricota</taxon>
        <taxon>Caudoviricetes</taxon>
    </lineage>
</organism>
<protein>
    <submittedName>
        <fullName evidence="1">Uncharacterized protein</fullName>
    </submittedName>
</protein>
<name>A0A8S5V2J8_9CAUD</name>
<sequence length="91" mass="10564">MRAGFWACTLPDCAGRAFFYCESSPSDRNKCDTDTKYPVRAGTLEGKFCRIKNLQFVHNSVNSGFIDFCRKIRYDTGKEAERKERKQREIP</sequence>
<reference evidence="1" key="1">
    <citation type="journal article" date="2021" name="Proc. Natl. Acad. Sci. U.S.A.">
        <title>A Catalog of Tens of Thousands of Viruses from Human Metagenomes Reveals Hidden Associations with Chronic Diseases.</title>
        <authorList>
            <person name="Tisza M.J."/>
            <person name="Buck C.B."/>
        </authorList>
    </citation>
    <scope>NUCLEOTIDE SEQUENCE</scope>
    <source>
        <strain evidence="1">CtncN39</strain>
    </source>
</reference>